<feature type="domain" description="DUF4440" evidence="2">
    <location>
        <begin position="195"/>
        <end position="298"/>
    </location>
</feature>
<dbReference type="OrthoDB" id="9785602at2"/>
<dbReference type="GO" id="GO:1990189">
    <property type="term" value="F:protein N-terminal-serine acetyltransferase activity"/>
    <property type="evidence" value="ECO:0007669"/>
    <property type="project" value="TreeGrafter"/>
</dbReference>
<evidence type="ECO:0000259" key="2">
    <source>
        <dbReference type="Pfam" id="PF14534"/>
    </source>
</evidence>
<accession>A0A1H8TYP9</accession>
<name>A0A1H8TYP9_9BACI</name>
<sequence length="311" mass="36282">MNPLLLNISTLIKTERLVLRIPSEPEDSYHINRAIRFSLPELKPWLHFAQKPPTLEETEENRRQAFINFHKRNAFRFLILEQATNRFVGIISLENVDWRVPKAEIGYWLRTDFTKKGYITEAGRALCALGINELGLNRIEIRCEPDNSQSKAVAERLQFSFEAHLKQDDISADGQSLRDTYVYAYTKKDQHNESIKKVINQLETKLLTRNMNDLKHLLAEDFVEFGTSGEVYSKRDIINFFNHEQQELESMIEISHFQVKALSPGIVQATFQTREPLNRNRLANRSSLWRKSTGNWQMFFHQGTLVSQDDV</sequence>
<dbReference type="PANTHER" id="PTHR43441:SF3">
    <property type="entry name" value="ACETYLTRANSFERASE"/>
    <property type="match status" value="1"/>
</dbReference>
<dbReference type="SUPFAM" id="SSF54427">
    <property type="entry name" value="NTF2-like"/>
    <property type="match status" value="1"/>
</dbReference>
<dbReference type="SUPFAM" id="SSF55729">
    <property type="entry name" value="Acyl-CoA N-acyltransferases (Nat)"/>
    <property type="match status" value="1"/>
</dbReference>
<organism evidence="3 4">
    <name type="scientific">Amphibacillus marinus</name>
    <dbReference type="NCBI Taxonomy" id="872970"/>
    <lineage>
        <taxon>Bacteria</taxon>
        <taxon>Bacillati</taxon>
        <taxon>Bacillota</taxon>
        <taxon>Bacilli</taxon>
        <taxon>Bacillales</taxon>
        <taxon>Bacillaceae</taxon>
        <taxon>Amphibacillus</taxon>
    </lineage>
</organism>
<dbReference type="InterPro" id="IPR032710">
    <property type="entry name" value="NTF2-like_dom_sf"/>
</dbReference>
<protein>
    <submittedName>
        <fullName evidence="3">Protein N-acetyltransferase, RimJ/RimL family</fullName>
    </submittedName>
</protein>
<dbReference type="InterPro" id="IPR051908">
    <property type="entry name" value="Ribosomal_N-acetyltransferase"/>
</dbReference>
<evidence type="ECO:0000313" key="3">
    <source>
        <dbReference type="EMBL" id="SEO96119.1"/>
    </source>
</evidence>
<dbReference type="InterPro" id="IPR000182">
    <property type="entry name" value="GNAT_dom"/>
</dbReference>
<evidence type="ECO:0000259" key="1">
    <source>
        <dbReference type="Pfam" id="PF13302"/>
    </source>
</evidence>
<dbReference type="InterPro" id="IPR016181">
    <property type="entry name" value="Acyl_CoA_acyltransferase"/>
</dbReference>
<keyword evidence="3" id="KW-0808">Transferase</keyword>
<dbReference type="Pfam" id="PF13302">
    <property type="entry name" value="Acetyltransf_3"/>
    <property type="match status" value="1"/>
</dbReference>
<dbReference type="Pfam" id="PF14534">
    <property type="entry name" value="DUF4440"/>
    <property type="match status" value="1"/>
</dbReference>
<keyword evidence="4" id="KW-1185">Reference proteome</keyword>
<dbReference type="PANTHER" id="PTHR43441">
    <property type="entry name" value="RIBOSOMAL-PROTEIN-SERINE ACETYLTRANSFERASE"/>
    <property type="match status" value="1"/>
</dbReference>
<reference evidence="3 4" key="1">
    <citation type="submission" date="2016-10" db="EMBL/GenBank/DDBJ databases">
        <authorList>
            <person name="de Groot N.N."/>
        </authorList>
    </citation>
    <scope>NUCLEOTIDE SEQUENCE [LARGE SCALE GENOMIC DNA]</scope>
    <source>
        <strain evidence="3 4">CGMCC 1.10434</strain>
    </source>
</reference>
<dbReference type="EMBL" id="FODJ01000022">
    <property type="protein sequence ID" value="SEO96119.1"/>
    <property type="molecule type" value="Genomic_DNA"/>
</dbReference>
<dbReference type="GO" id="GO:0008999">
    <property type="term" value="F:protein-N-terminal-alanine acetyltransferase activity"/>
    <property type="evidence" value="ECO:0007669"/>
    <property type="project" value="TreeGrafter"/>
</dbReference>
<proteinExistence type="predicted"/>
<evidence type="ECO:0000313" key="4">
    <source>
        <dbReference type="Proteomes" id="UP000199300"/>
    </source>
</evidence>
<dbReference type="Gene3D" id="3.10.450.50">
    <property type="match status" value="1"/>
</dbReference>
<dbReference type="AlphaFoldDB" id="A0A1H8TYP9"/>
<dbReference type="InterPro" id="IPR027843">
    <property type="entry name" value="DUF4440"/>
</dbReference>
<dbReference type="GO" id="GO:0005737">
    <property type="term" value="C:cytoplasm"/>
    <property type="evidence" value="ECO:0007669"/>
    <property type="project" value="TreeGrafter"/>
</dbReference>
<dbReference type="STRING" id="872970.SAMN04488134_1227"/>
<feature type="domain" description="N-acetyltransferase" evidence="1">
    <location>
        <begin position="16"/>
        <end position="159"/>
    </location>
</feature>
<gene>
    <name evidence="3" type="ORF">SAMN04488134_1227</name>
</gene>
<dbReference type="RefSeq" id="WP_091500426.1">
    <property type="nucleotide sequence ID" value="NZ_FODJ01000022.1"/>
</dbReference>
<dbReference type="Gene3D" id="3.40.630.30">
    <property type="match status" value="1"/>
</dbReference>
<dbReference type="Proteomes" id="UP000199300">
    <property type="component" value="Unassembled WGS sequence"/>
</dbReference>